<name>A0A1T2XRI4_PSEFL</name>
<dbReference type="GO" id="GO:0016020">
    <property type="term" value="C:membrane"/>
    <property type="evidence" value="ECO:0007669"/>
    <property type="project" value="TreeGrafter"/>
</dbReference>
<dbReference type="GO" id="GO:0046464">
    <property type="term" value="P:acylglycerol catabolic process"/>
    <property type="evidence" value="ECO:0007669"/>
    <property type="project" value="TreeGrafter"/>
</dbReference>
<dbReference type="EMBL" id="MSDF01000063">
    <property type="protein sequence ID" value="OPA82469.1"/>
    <property type="molecule type" value="Genomic_DNA"/>
</dbReference>
<organism evidence="2 3">
    <name type="scientific">Pseudomonas fluorescens</name>
    <dbReference type="NCBI Taxonomy" id="294"/>
    <lineage>
        <taxon>Bacteria</taxon>
        <taxon>Pseudomonadati</taxon>
        <taxon>Pseudomonadota</taxon>
        <taxon>Gammaproteobacteria</taxon>
        <taxon>Pseudomonadales</taxon>
        <taxon>Pseudomonadaceae</taxon>
        <taxon>Pseudomonas</taxon>
    </lineage>
</organism>
<dbReference type="Pfam" id="PF12697">
    <property type="entry name" value="Abhydrolase_6"/>
    <property type="match status" value="1"/>
</dbReference>
<gene>
    <name evidence="2" type="ORF">BFW87_31035</name>
</gene>
<dbReference type="RefSeq" id="WP_078743533.1">
    <property type="nucleotide sequence ID" value="NZ_MSDF01000063.1"/>
</dbReference>
<feature type="domain" description="AB hydrolase-1" evidence="1">
    <location>
        <begin position="39"/>
        <end position="268"/>
    </location>
</feature>
<proteinExistence type="predicted"/>
<protein>
    <submittedName>
        <fullName evidence="2">Alpha/beta hydrolase</fullName>
    </submittedName>
</protein>
<dbReference type="SUPFAM" id="SSF53474">
    <property type="entry name" value="alpha/beta-Hydrolases"/>
    <property type="match status" value="1"/>
</dbReference>
<dbReference type="InterPro" id="IPR000073">
    <property type="entry name" value="AB_hydrolase_1"/>
</dbReference>
<dbReference type="Proteomes" id="UP000190965">
    <property type="component" value="Unassembled WGS sequence"/>
</dbReference>
<evidence type="ECO:0000259" key="1">
    <source>
        <dbReference type="Pfam" id="PF12697"/>
    </source>
</evidence>
<dbReference type="InterPro" id="IPR029058">
    <property type="entry name" value="AB_hydrolase_fold"/>
</dbReference>
<evidence type="ECO:0000313" key="3">
    <source>
        <dbReference type="Proteomes" id="UP000190965"/>
    </source>
</evidence>
<dbReference type="Gene3D" id="3.40.50.1820">
    <property type="entry name" value="alpha/beta hydrolase"/>
    <property type="match status" value="1"/>
</dbReference>
<keyword evidence="2" id="KW-0378">Hydrolase</keyword>
<dbReference type="InterPro" id="IPR050266">
    <property type="entry name" value="AB_hydrolase_sf"/>
</dbReference>
<evidence type="ECO:0000313" key="2">
    <source>
        <dbReference type="EMBL" id="OPA82469.1"/>
    </source>
</evidence>
<comment type="caution">
    <text evidence="2">The sequence shown here is derived from an EMBL/GenBank/DDBJ whole genome shotgun (WGS) entry which is preliminary data.</text>
</comment>
<dbReference type="AlphaFoldDB" id="A0A1T2XRI4"/>
<dbReference type="PANTHER" id="PTHR43798">
    <property type="entry name" value="MONOACYLGLYCEROL LIPASE"/>
    <property type="match status" value="1"/>
</dbReference>
<dbReference type="OrthoDB" id="9799612at2"/>
<sequence length="275" mass="29949">MSANFKELPVVRGQIVEIRPNRHLSIALHPGTTQAHIVVFFCHGAGGNKDQWRLQWQALQAQGYSLVAWDLLGHGESAKPRKASAYAWAELVADYTAILQRYAGPRNLIVAHSFGTGLTLSTLLTKPAVPVEAALLLGTLLHRPATSGGLLSLPAWLLEWLRPLLAKGFRERAWHSTADPALVAYEEKLTERNPLYMFKALMKNASWPDAGQIPTLTLPVSILAGDSDGLTPASAGQALAEQLPNARFQVLAQCGHQLMLEKPEAVLKAFSTLTE</sequence>
<dbReference type="GO" id="GO:0047372">
    <property type="term" value="F:monoacylglycerol lipase activity"/>
    <property type="evidence" value="ECO:0007669"/>
    <property type="project" value="TreeGrafter"/>
</dbReference>
<reference evidence="2 3" key="1">
    <citation type="submission" date="2016-12" db="EMBL/GenBank/DDBJ databases">
        <title>Draft genome sequences of seven strains of Pseudomonas fluorescens that produce 4-formylaminooxyvinylglycine.</title>
        <authorList>
            <person name="Okrent R.A."/>
            <person name="Manning V.A."/>
            <person name="Trippe K.M."/>
        </authorList>
    </citation>
    <scope>NUCLEOTIDE SEQUENCE [LARGE SCALE GENOMIC DNA]</scope>
    <source>
        <strain evidence="2 3">P5A</strain>
    </source>
</reference>
<dbReference type="PANTHER" id="PTHR43798:SF5">
    <property type="entry name" value="MONOACYLGLYCEROL LIPASE ABHD6"/>
    <property type="match status" value="1"/>
</dbReference>
<accession>A0A1T2XRI4</accession>